<dbReference type="AlphaFoldDB" id="A0AAW6G8W6"/>
<dbReference type="Proteomes" id="UP001214113">
    <property type="component" value="Unassembled WGS sequence"/>
</dbReference>
<accession>A0AAW6G8W6</accession>
<reference evidence="1" key="1">
    <citation type="submission" date="2022-10" db="EMBL/GenBank/DDBJ databases">
        <title>Human gut microbiome strain richness.</title>
        <authorList>
            <person name="Chen-Liaw A."/>
        </authorList>
    </citation>
    <scope>NUCLEOTIDE SEQUENCE</scope>
    <source>
        <strain evidence="1">BSD2780061687st1_G10_BSD2780061687b_171204</strain>
    </source>
</reference>
<evidence type="ECO:0000313" key="1">
    <source>
        <dbReference type="EMBL" id="MDC1854445.1"/>
    </source>
</evidence>
<evidence type="ECO:0008006" key="3">
    <source>
        <dbReference type="Google" id="ProtNLM"/>
    </source>
</evidence>
<protein>
    <recommendedName>
        <fullName evidence="3">DegT/DnrJ/EryC1/StrS aminotransferase family protein</fullName>
    </recommendedName>
</protein>
<dbReference type="EMBL" id="JAQNSB010000007">
    <property type="protein sequence ID" value="MDC1854445.1"/>
    <property type="molecule type" value="Genomic_DNA"/>
</dbReference>
<dbReference type="InterPro" id="IPR015421">
    <property type="entry name" value="PyrdxlP-dep_Trfase_major"/>
</dbReference>
<name>A0AAW6G8W6_BACUN</name>
<dbReference type="RefSeq" id="WP_227980248.1">
    <property type="nucleotide sequence ID" value="NZ_CAXSKL010000001.1"/>
</dbReference>
<dbReference type="InterPro" id="IPR015424">
    <property type="entry name" value="PyrdxlP-dep_Trfase"/>
</dbReference>
<dbReference type="Gene3D" id="3.40.640.10">
    <property type="entry name" value="Type I PLP-dependent aspartate aminotransferase-like (Major domain)"/>
    <property type="match status" value="1"/>
</dbReference>
<gene>
    <name evidence="1" type="ORF">POZ22_06560</name>
</gene>
<sequence length="166" mass="18409">MQVTSQRASAILYNYLSGNHFDKPFLLPANVCPVVPLSFMKAGVGFEFIDIDESHAMSTEKCLTAIEAGKYSGLVFVHAYGKKYDNKEFYRAVKSLDPNLCIIDDCCLCIPELADSLPENVDLCLYSTGYAKFIELSYGGYASFRGGTKLLIISMIALVNKSIRYI</sequence>
<dbReference type="SUPFAM" id="SSF53383">
    <property type="entry name" value="PLP-dependent transferases"/>
    <property type="match status" value="1"/>
</dbReference>
<comment type="caution">
    <text evidence="1">The sequence shown here is derived from an EMBL/GenBank/DDBJ whole genome shotgun (WGS) entry which is preliminary data.</text>
</comment>
<evidence type="ECO:0000313" key="2">
    <source>
        <dbReference type="Proteomes" id="UP001214113"/>
    </source>
</evidence>
<proteinExistence type="predicted"/>
<organism evidence="1 2">
    <name type="scientific">Bacteroides uniformis</name>
    <dbReference type="NCBI Taxonomy" id="820"/>
    <lineage>
        <taxon>Bacteria</taxon>
        <taxon>Pseudomonadati</taxon>
        <taxon>Bacteroidota</taxon>
        <taxon>Bacteroidia</taxon>
        <taxon>Bacteroidales</taxon>
        <taxon>Bacteroidaceae</taxon>
        <taxon>Bacteroides</taxon>
    </lineage>
</organism>